<feature type="region of interest" description="Disordered" evidence="1">
    <location>
        <begin position="1"/>
        <end position="22"/>
    </location>
</feature>
<reference evidence="3" key="1">
    <citation type="submission" date="2016-08" db="EMBL/GenBank/DDBJ databases">
        <authorList>
            <person name="Tokovenko B."/>
            <person name="Kalinowski J."/>
        </authorList>
    </citation>
    <scope>NUCLEOTIDE SEQUENCE [LARGE SCALE GENOMIC DNA]</scope>
    <source>
        <strain evidence="3">UTMC102</strain>
    </source>
</reference>
<comment type="caution">
    <text evidence="2">The sequence shown here is derived from an EMBL/GenBank/DDBJ whole genome shotgun (WGS) entry which is preliminary data.</text>
</comment>
<dbReference type="RefSeq" id="WP_077692515.1">
    <property type="nucleotide sequence ID" value="NZ_MCOK01000001.1"/>
</dbReference>
<dbReference type="EMBL" id="MCOK01000001">
    <property type="protein sequence ID" value="OOC56079.1"/>
    <property type="molecule type" value="Genomic_DNA"/>
</dbReference>
<keyword evidence="3" id="KW-1185">Reference proteome</keyword>
<dbReference type="STRING" id="501010.NOSIN_21460"/>
<feature type="region of interest" description="Disordered" evidence="1">
    <location>
        <begin position="320"/>
        <end position="340"/>
    </location>
</feature>
<evidence type="ECO:0008006" key="4">
    <source>
        <dbReference type="Google" id="ProtNLM"/>
    </source>
</evidence>
<proteinExistence type="predicted"/>
<dbReference type="InterPro" id="IPR029475">
    <property type="entry name" value="DUF6807"/>
</dbReference>
<dbReference type="AlphaFoldDB" id="A0A1V3C6G3"/>
<organism evidence="2 3">
    <name type="scientific">Nocardiopsis sinuspersici</name>
    <dbReference type="NCBI Taxonomy" id="501010"/>
    <lineage>
        <taxon>Bacteria</taxon>
        <taxon>Bacillati</taxon>
        <taxon>Actinomycetota</taxon>
        <taxon>Actinomycetes</taxon>
        <taxon>Streptosporangiales</taxon>
        <taxon>Nocardiopsidaceae</taxon>
        <taxon>Nocardiopsis</taxon>
    </lineage>
</organism>
<sequence>MSANTTATTADGGEPAASGLGLVHEQGRSLRLTHDGDELFRYVYRPWDVQLEAPRPYLHPIRTLGGDAVSLYRPHDHVWHKGIAWSLPNVGPANFWGGPTYLRDQGYRQLANDGSTEHRSFDRIETSPERVSIGERLEWVTEQGEAWFSERRGLRVTAAPDRGAWTLVFTTSFTNLTGEAVPFGSPTTEGRPNAGYGGLFWRGPRSFSGGRVHSDEREGDDDLMGTRSPWLGFVGRHDGTDRASTLVFVDAPDNPGHPVKWFVRSGIFACVCPAPFFDEVVTVDAGATLAYRYAVVVADGDQGGEGAKVLADTGLGELEQEAAESAAAGPAGNTRSREAG</sequence>
<gene>
    <name evidence="2" type="ORF">NOSIN_21460</name>
</gene>
<feature type="compositionally biased region" description="Low complexity" evidence="1">
    <location>
        <begin position="323"/>
        <end position="332"/>
    </location>
</feature>
<dbReference type="Proteomes" id="UP000189004">
    <property type="component" value="Unassembled WGS sequence"/>
</dbReference>
<evidence type="ECO:0000313" key="3">
    <source>
        <dbReference type="Proteomes" id="UP000189004"/>
    </source>
</evidence>
<protein>
    <recommendedName>
        <fullName evidence="4">Oxidoreductase</fullName>
    </recommendedName>
</protein>
<evidence type="ECO:0000313" key="2">
    <source>
        <dbReference type="EMBL" id="OOC56079.1"/>
    </source>
</evidence>
<evidence type="ECO:0000256" key="1">
    <source>
        <dbReference type="SAM" id="MobiDB-lite"/>
    </source>
</evidence>
<name>A0A1V3C6G3_9ACTN</name>
<dbReference type="OrthoDB" id="242375at2"/>
<accession>A0A1V3C6G3</accession>
<dbReference type="Pfam" id="PF14100">
    <property type="entry name" value="DUF6807"/>
    <property type="match status" value="1"/>
</dbReference>